<dbReference type="PANTHER" id="PTHR35446:SF2">
    <property type="entry name" value="CARBOXYMUCONOLACTONE DECARBOXYLASE-LIKE DOMAIN-CONTAINING PROTEIN"/>
    <property type="match status" value="1"/>
</dbReference>
<accession>A0A7W6P9J5</accession>
<dbReference type="Gene3D" id="1.20.1290.10">
    <property type="entry name" value="AhpD-like"/>
    <property type="match status" value="1"/>
</dbReference>
<name>A0A7W6P9J5_9HYPH</name>
<reference evidence="2 3" key="1">
    <citation type="submission" date="2020-08" db="EMBL/GenBank/DDBJ databases">
        <title>Genomic Encyclopedia of Type Strains, Phase IV (KMG-IV): sequencing the most valuable type-strain genomes for metagenomic binning, comparative biology and taxonomic classification.</title>
        <authorList>
            <person name="Goeker M."/>
        </authorList>
    </citation>
    <scope>NUCLEOTIDE SEQUENCE [LARGE SCALE GENOMIC DNA]</scope>
    <source>
        <strain evidence="2 3">DSM 28101</strain>
    </source>
</reference>
<evidence type="ECO:0000259" key="1">
    <source>
        <dbReference type="Pfam" id="PF02627"/>
    </source>
</evidence>
<organism evidence="2 3">
    <name type="scientific">Martelella radicis</name>
    <dbReference type="NCBI Taxonomy" id="1397476"/>
    <lineage>
        <taxon>Bacteria</taxon>
        <taxon>Pseudomonadati</taxon>
        <taxon>Pseudomonadota</taxon>
        <taxon>Alphaproteobacteria</taxon>
        <taxon>Hyphomicrobiales</taxon>
        <taxon>Aurantimonadaceae</taxon>
        <taxon>Martelella</taxon>
    </lineage>
</organism>
<dbReference type="InterPro" id="IPR004675">
    <property type="entry name" value="AhpD_core"/>
</dbReference>
<evidence type="ECO:0000313" key="2">
    <source>
        <dbReference type="EMBL" id="MBB4121451.1"/>
    </source>
</evidence>
<sequence length="162" mass="17751">MTTAPYAKFTPALAEAYFAFSAKLGANNLDARLRHLVDIRVSQINGCAFCLDMHHKEAKIDGERELRLYHVAVFAESPLFTDREKAALSYAEALTGAIDNHKAVAAREALAPHFSAQEVAELTYVIVSINGWNRLAIAYQSRPGSLDRIYGLDRAGLEADAA</sequence>
<dbReference type="GO" id="GO:0051920">
    <property type="term" value="F:peroxiredoxin activity"/>
    <property type="evidence" value="ECO:0007669"/>
    <property type="project" value="InterPro"/>
</dbReference>
<dbReference type="Pfam" id="PF02627">
    <property type="entry name" value="CMD"/>
    <property type="match status" value="1"/>
</dbReference>
<dbReference type="PANTHER" id="PTHR35446">
    <property type="entry name" value="SI:CH211-175M2.5"/>
    <property type="match status" value="1"/>
</dbReference>
<dbReference type="NCBIfam" id="TIGR00778">
    <property type="entry name" value="ahpD_dom"/>
    <property type="match status" value="1"/>
</dbReference>
<gene>
    <name evidence="2" type="ORF">GGR30_001365</name>
</gene>
<proteinExistence type="predicted"/>
<dbReference type="SUPFAM" id="SSF69118">
    <property type="entry name" value="AhpD-like"/>
    <property type="match status" value="1"/>
</dbReference>
<feature type="domain" description="Carboxymuconolactone decarboxylase-like" evidence="1">
    <location>
        <begin position="11"/>
        <end position="93"/>
    </location>
</feature>
<keyword evidence="2" id="KW-0575">Peroxidase</keyword>
<dbReference type="EMBL" id="JACIDZ010000003">
    <property type="protein sequence ID" value="MBB4121451.1"/>
    <property type="molecule type" value="Genomic_DNA"/>
</dbReference>
<comment type="caution">
    <text evidence="2">The sequence shown here is derived from an EMBL/GenBank/DDBJ whole genome shotgun (WGS) entry which is preliminary data.</text>
</comment>
<dbReference type="RefSeq" id="WP_183483847.1">
    <property type="nucleotide sequence ID" value="NZ_JACIDZ010000003.1"/>
</dbReference>
<keyword evidence="3" id="KW-1185">Reference proteome</keyword>
<keyword evidence="2" id="KW-0560">Oxidoreductase</keyword>
<protein>
    <submittedName>
        <fullName evidence="2">AhpD family alkylhydroperoxidase</fullName>
    </submittedName>
</protein>
<dbReference type="Proteomes" id="UP000530571">
    <property type="component" value="Unassembled WGS sequence"/>
</dbReference>
<dbReference type="InterPro" id="IPR029032">
    <property type="entry name" value="AhpD-like"/>
</dbReference>
<dbReference type="InterPro" id="IPR003779">
    <property type="entry name" value="CMD-like"/>
</dbReference>
<dbReference type="AlphaFoldDB" id="A0A7W6P9J5"/>
<evidence type="ECO:0000313" key="3">
    <source>
        <dbReference type="Proteomes" id="UP000530571"/>
    </source>
</evidence>